<dbReference type="InterPro" id="IPR036397">
    <property type="entry name" value="RNaseH_sf"/>
</dbReference>
<dbReference type="Proteomes" id="UP001443914">
    <property type="component" value="Unassembled WGS sequence"/>
</dbReference>
<sequence>MGATCLSEKGRHEVGVYLLQQSVNGKLARGVMTETAAKWSISRRTVGEIWKLASKPLLVGQKCDVKSKRIGNANRKRLLPDVEFIKKIDIKERDTMYRLHIQIGVSVGTIHSWVKEGLLKAHSSPLHPKLNDVNKIQRMKHALQSLVIEQVEQETFDLNAIPTTEIKFKEMSHIIHMDEKWFFITNDNHKYYLANGEELPYRSCQSKRYITKVMFMCAVSRPVYSPEGELLFDGKIGMFPFTKQQPAARRSRYRQRGTMETKAIESITKEVTKAWIIEKVIPAIKSKWPEGASKHILIQQDNAKPHIKNDDPEFMAAATSDGFNIELFFQPPNSPDLNTNDLGYFRALQSLQSAKKANNVDELVNSVMQVFNDYSPTKLNRIFLTLQSVMVEIMKAKGHNNFSIPHMGNAHLEAIGMLPRNLMVDEVLVRECVENLMEIRQTQGLEHLINQLGYNV</sequence>
<dbReference type="PANTHER" id="PTHR47169">
    <property type="entry name" value="OS01G0541250 PROTEIN"/>
    <property type="match status" value="1"/>
</dbReference>
<dbReference type="Gene3D" id="3.30.420.10">
    <property type="entry name" value="Ribonuclease H-like superfamily/Ribonuclease H"/>
    <property type="match status" value="1"/>
</dbReference>
<feature type="domain" description="DUF7769" evidence="1">
    <location>
        <begin position="6"/>
        <end position="55"/>
    </location>
</feature>
<name>A0AAW1LK48_SAPOF</name>
<dbReference type="EMBL" id="JBDFQZ010000004">
    <property type="protein sequence ID" value="KAK9734275.1"/>
    <property type="molecule type" value="Genomic_DNA"/>
</dbReference>
<organism evidence="2 3">
    <name type="scientific">Saponaria officinalis</name>
    <name type="common">Common soapwort</name>
    <name type="synonym">Lychnis saponaria</name>
    <dbReference type="NCBI Taxonomy" id="3572"/>
    <lineage>
        <taxon>Eukaryota</taxon>
        <taxon>Viridiplantae</taxon>
        <taxon>Streptophyta</taxon>
        <taxon>Embryophyta</taxon>
        <taxon>Tracheophyta</taxon>
        <taxon>Spermatophyta</taxon>
        <taxon>Magnoliopsida</taxon>
        <taxon>eudicotyledons</taxon>
        <taxon>Gunneridae</taxon>
        <taxon>Pentapetalae</taxon>
        <taxon>Caryophyllales</taxon>
        <taxon>Caryophyllaceae</taxon>
        <taxon>Caryophylleae</taxon>
        <taxon>Saponaria</taxon>
    </lineage>
</organism>
<accession>A0AAW1LK48</accession>
<proteinExistence type="predicted"/>
<comment type="caution">
    <text evidence="2">The sequence shown here is derived from an EMBL/GenBank/DDBJ whole genome shotgun (WGS) entry which is preliminary data.</text>
</comment>
<evidence type="ECO:0000313" key="3">
    <source>
        <dbReference type="Proteomes" id="UP001443914"/>
    </source>
</evidence>
<reference evidence="2" key="1">
    <citation type="submission" date="2024-03" db="EMBL/GenBank/DDBJ databases">
        <title>WGS assembly of Saponaria officinalis var. Norfolk2.</title>
        <authorList>
            <person name="Jenkins J."/>
            <person name="Shu S."/>
            <person name="Grimwood J."/>
            <person name="Barry K."/>
            <person name="Goodstein D."/>
            <person name="Schmutz J."/>
            <person name="Leebens-Mack J."/>
            <person name="Osbourn A."/>
        </authorList>
    </citation>
    <scope>NUCLEOTIDE SEQUENCE [LARGE SCALE GENOMIC DNA]</scope>
    <source>
        <strain evidence="2">JIC</strain>
    </source>
</reference>
<dbReference type="Pfam" id="PF24964">
    <property type="entry name" value="DUF7769"/>
    <property type="match status" value="1"/>
</dbReference>
<evidence type="ECO:0000259" key="1">
    <source>
        <dbReference type="Pfam" id="PF24964"/>
    </source>
</evidence>
<gene>
    <name evidence="2" type="ORF">RND81_04G128000</name>
</gene>
<protein>
    <recommendedName>
        <fullName evidence="1">DUF7769 domain-containing protein</fullName>
    </recommendedName>
</protein>
<dbReference type="PANTHER" id="PTHR47169:SF2">
    <property type="entry name" value="OS01G0541250 PROTEIN"/>
    <property type="match status" value="1"/>
</dbReference>
<evidence type="ECO:0000313" key="2">
    <source>
        <dbReference type="EMBL" id="KAK9734275.1"/>
    </source>
</evidence>
<dbReference type="InterPro" id="IPR056671">
    <property type="entry name" value="DUF7769"/>
</dbReference>
<dbReference type="GO" id="GO:0003676">
    <property type="term" value="F:nucleic acid binding"/>
    <property type="evidence" value="ECO:0007669"/>
    <property type="project" value="InterPro"/>
</dbReference>
<dbReference type="AlphaFoldDB" id="A0AAW1LK48"/>
<keyword evidence="3" id="KW-1185">Reference proteome</keyword>